<dbReference type="RefSeq" id="WP_026471935.1">
    <property type="nucleotide sequence ID" value="NZ_SNTY01000034.1"/>
</dbReference>
<protein>
    <submittedName>
        <fullName evidence="1">Uncharacterized protein</fullName>
    </submittedName>
</protein>
<dbReference type="OrthoDB" id="9830092at2"/>
<comment type="caution">
    <text evidence="1">The sequence shown here is derived from an EMBL/GenBank/DDBJ whole genome shotgun (WGS) entry which is preliminary data.</text>
</comment>
<dbReference type="EMBL" id="SNTY01000034">
    <property type="protein sequence ID" value="TEU25829.1"/>
    <property type="molecule type" value="Genomic_DNA"/>
</dbReference>
<dbReference type="Proteomes" id="UP000297834">
    <property type="component" value="Unassembled WGS sequence"/>
</dbReference>
<evidence type="ECO:0000313" key="1">
    <source>
        <dbReference type="EMBL" id="TEU25829.1"/>
    </source>
</evidence>
<dbReference type="AlphaFoldDB" id="A0A4Y7XC60"/>
<evidence type="ECO:0000313" key="2">
    <source>
        <dbReference type="Proteomes" id="UP000297834"/>
    </source>
</evidence>
<accession>A0A4Y7XC60</accession>
<keyword evidence="2" id="KW-1185">Reference proteome</keyword>
<name>A0A4Y7XC60_9GAMM</name>
<gene>
    <name evidence="1" type="ORF">E2B99_08890</name>
</gene>
<proteinExistence type="predicted"/>
<organism evidence="1 2">
    <name type="scientific">Alkanindiges illinoisensis</name>
    <dbReference type="NCBI Taxonomy" id="197183"/>
    <lineage>
        <taxon>Bacteria</taxon>
        <taxon>Pseudomonadati</taxon>
        <taxon>Pseudomonadota</taxon>
        <taxon>Gammaproteobacteria</taxon>
        <taxon>Moraxellales</taxon>
        <taxon>Moraxellaceae</taxon>
        <taxon>Alkanindiges</taxon>
    </lineage>
</organism>
<dbReference type="STRING" id="1120977.GCA_000619845_02829"/>
<sequence length="127" mass="14408">MQYNFINNDEVLNQAHRVMEMALSKVTAADFNMTDMDFIQIKSLIAVNELHQVNASALILIHYALTKIRVHTESMSHKAPELLQEDLGLLKLIADAAHNLPTLLIKSLDSEQIKAEGERLRKVLHDH</sequence>
<reference evidence="1 2" key="1">
    <citation type="submission" date="2019-03" db="EMBL/GenBank/DDBJ databases">
        <title>Alkanindiges illinoisensis: a potential pathogenic isolated from ascites of a gastric cancer patient with abdominal metastasis.</title>
        <authorList>
            <person name="Hu X."/>
            <person name="Yang B."/>
            <person name="Yan X."/>
            <person name="Lin L."/>
            <person name="Zhao H."/>
            <person name="Zhou F."/>
            <person name="Su B."/>
            <person name="Chen J."/>
            <person name="Rui Y."/>
            <person name="Wang Q."/>
            <person name="Zheng L."/>
        </authorList>
    </citation>
    <scope>NUCLEOTIDE SEQUENCE [LARGE SCALE GENOMIC DNA]</scope>
    <source>
        <strain evidence="1 2">NFYY 23406</strain>
    </source>
</reference>